<dbReference type="AlphaFoldDB" id="A0A2V0PBI9"/>
<protein>
    <recommendedName>
        <fullName evidence="3">Peptidase S1 domain-containing protein</fullName>
    </recommendedName>
</protein>
<dbReference type="EMBL" id="BDRX01000062">
    <property type="protein sequence ID" value="GBF95263.1"/>
    <property type="molecule type" value="Genomic_DNA"/>
</dbReference>
<dbReference type="Gene3D" id="2.40.10.10">
    <property type="entry name" value="Trypsin-like serine proteases"/>
    <property type="match status" value="1"/>
</dbReference>
<dbReference type="Proteomes" id="UP000247498">
    <property type="component" value="Unassembled WGS sequence"/>
</dbReference>
<name>A0A2V0PBI9_9CHLO</name>
<keyword evidence="2" id="KW-1185">Reference proteome</keyword>
<sequence>MTGGSSGGPWLLNLGVSATPDTGLTYGKVTTRNAIVGVTSWGYNDKGIKIQGASMFATNDEFPNAKYGIRGGGNIGAFVDFACESGWGLQALGYCR</sequence>
<comment type="caution">
    <text evidence="1">The sequence shown here is derived from an EMBL/GenBank/DDBJ whole genome shotgun (WGS) entry which is preliminary data.</text>
</comment>
<evidence type="ECO:0000313" key="1">
    <source>
        <dbReference type="EMBL" id="GBF95263.1"/>
    </source>
</evidence>
<dbReference type="InterPro" id="IPR043504">
    <property type="entry name" value="Peptidase_S1_PA_chymotrypsin"/>
</dbReference>
<dbReference type="InParanoid" id="A0A2V0PBI9"/>
<gene>
    <name evidence="1" type="ORF">Rsub_08294</name>
</gene>
<accession>A0A2V0PBI9</accession>
<proteinExistence type="predicted"/>
<organism evidence="1 2">
    <name type="scientific">Raphidocelis subcapitata</name>
    <dbReference type="NCBI Taxonomy" id="307507"/>
    <lineage>
        <taxon>Eukaryota</taxon>
        <taxon>Viridiplantae</taxon>
        <taxon>Chlorophyta</taxon>
        <taxon>core chlorophytes</taxon>
        <taxon>Chlorophyceae</taxon>
        <taxon>CS clade</taxon>
        <taxon>Sphaeropleales</taxon>
        <taxon>Selenastraceae</taxon>
        <taxon>Raphidocelis</taxon>
    </lineage>
</organism>
<reference evidence="1 2" key="1">
    <citation type="journal article" date="2018" name="Sci. Rep.">
        <title>Raphidocelis subcapitata (=Pseudokirchneriella subcapitata) provides an insight into genome evolution and environmental adaptations in the Sphaeropleales.</title>
        <authorList>
            <person name="Suzuki S."/>
            <person name="Yamaguchi H."/>
            <person name="Nakajima N."/>
            <person name="Kawachi M."/>
        </authorList>
    </citation>
    <scope>NUCLEOTIDE SEQUENCE [LARGE SCALE GENOMIC DNA]</scope>
    <source>
        <strain evidence="1 2">NIES-35</strain>
    </source>
</reference>
<evidence type="ECO:0000313" key="2">
    <source>
        <dbReference type="Proteomes" id="UP000247498"/>
    </source>
</evidence>
<evidence type="ECO:0008006" key="3">
    <source>
        <dbReference type="Google" id="ProtNLM"/>
    </source>
</evidence>